<dbReference type="EMBL" id="OCNJ01000002">
    <property type="protein sequence ID" value="SOD92136.1"/>
    <property type="molecule type" value="Genomic_DNA"/>
</dbReference>
<name>A0A286GA69_9PROT</name>
<gene>
    <name evidence="1" type="ORF">SAMN05421508_102283</name>
</gene>
<dbReference type="OrthoDB" id="7361279at2"/>
<dbReference type="Proteomes" id="UP000219621">
    <property type="component" value="Unassembled WGS sequence"/>
</dbReference>
<dbReference type="RefSeq" id="WP_097278044.1">
    <property type="nucleotide sequence ID" value="NZ_OCNJ01000002.1"/>
</dbReference>
<sequence>MTDPDPAIAIVDQHASFRLIREAATGRHAVVEARDGKVYSLHGRDRAAEPDTPEGMARLVEPDGWRDETQARAVFDEVVKGGDDLAREIW</sequence>
<accession>A0A286GA69</accession>
<dbReference type="AlphaFoldDB" id="A0A286GA69"/>
<evidence type="ECO:0000313" key="2">
    <source>
        <dbReference type="Proteomes" id="UP000219621"/>
    </source>
</evidence>
<organism evidence="1 2">
    <name type="scientific">Caenispirillum bisanense</name>
    <dbReference type="NCBI Taxonomy" id="414052"/>
    <lineage>
        <taxon>Bacteria</taxon>
        <taxon>Pseudomonadati</taxon>
        <taxon>Pseudomonadota</taxon>
        <taxon>Alphaproteobacteria</taxon>
        <taxon>Rhodospirillales</taxon>
        <taxon>Novispirillaceae</taxon>
        <taxon>Caenispirillum</taxon>
    </lineage>
</organism>
<proteinExistence type="predicted"/>
<keyword evidence="2" id="KW-1185">Reference proteome</keyword>
<reference evidence="1 2" key="1">
    <citation type="submission" date="2017-09" db="EMBL/GenBank/DDBJ databases">
        <authorList>
            <person name="Ehlers B."/>
            <person name="Leendertz F.H."/>
        </authorList>
    </citation>
    <scope>NUCLEOTIDE SEQUENCE [LARGE SCALE GENOMIC DNA]</scope>
    <source>
        <strain evidence="1 2">USBA 140</strain>
    </source>
</reference>
<protein>
    <submittedName>
        <fullName evidence="1">Uncharacterized protein</fullName>
    </submittedName>
</protein>
<evidence type="ECO:0000313" key="1">
    <source>
        <dbReference type="EMBL" id="SOD92136.1"/>
    </source>
</evidence>